<protein>
    <submittedName>
        <fullName evidence="2">Thymidylate synthase</fullName>
    </submittedName>
</protein>
<dbReference type="PANTHER" id="PTHR11548">
    <property type="entry name" value="THYMIDYLATE SYNTHASE 1"/>
    <property type="match status" value="1"/>
</dbReference>
<gene>
    <name evidence="2" type="ORF">KOF26_08080</name>
</gene>
<dbReference type="CDD" id="cd00351">
    <property type="entry name" value="TS_Pyrimidine_HMase"/>
    <property type="match status" value="1"/>
</dbReference>
<dbReference type="InterPro" id="IPR045097">
    <property type="entry name" value="Thymidate_synth/dCMP_Mease"/>
</dbReference>
<name>A0ABS6BHP0_9SPHN</name>
<evidence type="ECO:0000259" key="1">
    <source>
        <dbReference type="Pfam" id="PF00303"/>
    </source>
</evidence>
<comment type="caution">
    <text evidence="2">The sequence shown here is derived from an EMBL/GenBank/DDBJ whole genome shotgun (WGS) entry which is preliminary data.</text>
</comment>
<dbReference type="Pfam" id="PF00303">
    <property type="entry name" value="Thymidylat_synt"/>
    <property type="match status" value="1"/>
</dbReference>
<sequence>MEIQADSLDGVLYNLYQAIRTHGRPHKGSRGDTLELLGVSLRILKPRARISTSENRGKPFSAIGELLWYLSGSNKLDFISRYVPAYRDDAVDGIIEGAYGPRLLAMRGSINQLDSIHRLLSEKQGSRRAVIQLFNAEDIAADHKEIPCTTTLQFHLREGLLHLSVTMRSNDAYFGLPHDVFCFTMLQEMIARRLGVELGEYYQYVGSMHVYDAYIEAIDKYVEEGFQATVEMPAMPEGDPFRRVDGLLAIEARLGAGEELDAQAETGDSYWADIVRLLQVFWAKERPETQTGTLERLRTELAHALYRPFVDGRLHLARRGVVSAGAPAQPFDGGADVAV</sequence>
<dbReference type="InterPro" id="IPR023451">
    <property type="entry name" value="Thymidate_synth/dCMP_Mease_dom"/>
</dbReference>
<dbReference type="RefSeq" id="WP_216322887.1">
    <property type="nucleotide sequence ID" value="NZ_JAHKRT010000003.1"/>
</dbReference>
<reference evidence="2 3" key="1">
    <citation type="submission" date="2021-06" db="EMBL/GenBank/DDBJ databases">
        <title>Sphingomonas sp. XMGL2, whole genome shotgun sequencing project.</title>
        <authorList>
            <person name="Zhao G."/>
            <person name="Shen L."/>
        </authorList>
    </citation>
    <scope>NUCLEOTIDE SEQUENCE [LARGE SCALE GENOMIC DNA]</scope>
    <source>
        <strain evidence="2 3">XMGL2</strain>
    </source>
</reference>
<feature type="domain" description="Thymidylate synthase/dCMP hydroxymethylase" evidence="1">
    <location>
        <begin position="58"/>
        <end position="225"/>
    </location>
</feature>
<dbReference type="Proteomes" id="UP000776276">
    <property type="component" value="Unassembled WGS sequence"/>
</dbReference>
<evidence type="ECO:0000313" key="2">
    <source>
        <dbReference type="EMBL" id="MBU3077822.1"/>
    </source>
</evidence>
<dbReference type="PANTHER" id="PTHR11548:SF9">
    <property type="entry name" value="THYMIDYLATE SYNTHASE"/>
    <property type="match status" value="1"/>
</dbReference>
<proteinExistence type="predicted"/>
<evidence type="ECO:0000313" key="3">
    <source>
        <dbReference type="Proteomes" id="UP000776276"/>
    </source>
</evidence>
<organism evidence="2 3">
    <name type="scientific">Sphingomonas quercus</name>
    <dbReference type="NCBI Taxonomy" id="2842451"/>
    <lineage>
        <taxon>Bacteria</taxon>
        <taxon>Pseudomonadati</taxon>
        <taxon>Pseudomonadota</taxon>
        <taxon>Alphaproteobacteria</taxon>
        <taxon>Sphingomonadales</taxon>
        <taxon>Sphingomonadaceae</taxon>
        <taxon>Sphingomonas</taxon>
    </lineage>
</organism>
<dbReference type="EMBL" id="JAHKRT010000003">
    <property type="protein sequence ID" value="MBU3077822.1"/>
    <property type="molecule type" value="Genomic_DNA"/>
</dbReference>
<accession>A0ABS6BHP0</accession>
<keyword evidence="3" id="KW-1185">Reference proteome</keyword>